<evidence type="ECO:0000313" key="1">
    <source>
        <dbReference type="EMBL" id="QNE75296.1"/>
    </source>
</evidence>
<reference evidence="2" key="1">
    <citation type="submission" date="2019-10" db="EMBL/GenBank/DDBJ databases">
        <title>Antimicrobial potential of Antarctic Bacteria.</title>
        <authorList>
            <person name="Benaud N."/>
            <person name="Edwards R.J."/>
            <person name="Ferrari B.C."/>
        </authorList>
    </citation>
    <scope>NUCLEOTIDE SEQUENCE [LARGE SCALE GENOMIC DNA]</scope>
    <source>
        <strain evidence="2">NBSH44</strain>
    </source>
</reference>
<keyword evidence="2" id="KW-1185">Reference proteome</keyword>
<gene>
    <name evidence="1" type="ORF">F0344_12330</name>
</gene>
<evidence type="ECO:0000313" key="2">
    <source>
        <dbReference type="Proteomes" id="UP000515307"/>
    </source>
</evidence>
<dbReference type="EMBL" id="CP045702">
    <property type="protein sequence ID" value="QNE75296.1"/>
    <property type="molecule type" value="Genomic_DNA"/>
</dbReference>
<sequence>MTHVERIADLDALPAGSAIEILDKRGSVRRKDAAGNWTDAAKPAGTTWNTWTYVNTRRYGARVIERNP</sequence>
<accession>A0A7G7BIY1</accession>
<dbReference type="KEGG" id="sfiy:F0344_12330"/>
<proteinExistence type="predicted"/>
<dbReference type="RefSeq" id="WP_185298828.1">
    <property type="nucleotide sequence ID" value="NZ_CP045702.1"/>
</dbReference>
<name>A0A7G7BIY1_9ACTN</name>
<organism evidence="1 2">
    <name type="scientific">Streptomyces finlayi</name>
    <dbReference type="NCBI Taxonomy" id="67296"/>
    <lineage>
        <taxon>Bacteria</taxon>
        <taxon>Bacillati</taxon>
        <taxon>Actinomycetota</taxon>
        <taxon>Actinomycetes</taxon>
        <taxon>Kitasatosporales</taxon>
        <taxon>Streptomycetaceae</taxon>
        <taxon>Streptomyces</taxon>
    </lineage>
</organism>
<protein>
    <submittedName>
        <fullName evidence="1">Uncharacterized protein</fullName>
    </submittedName>
</protein>
<dbReference type="AlphaFoldDB" id="A0A7G7BIY1"/>
<dbReference type="Proteomes" id="UP000515307">
    <property type="component" value="Chromosome"/>
</dbReference>